<evidence type="ECO:0000313" key="1">
    <source>
        <dbReference type="EMBL" id="KAK7444074.1"/>
    </source>
</evidence>
<evidence type="ECO:0008006" key="3">
    <source>
        <dbReference type="Google" id="ProtNLM"/>
    </source>
</evidence>
<name>A0ABR1J089_9AGAR</name>
<protein>
    <recommendedName>
        <fullName evidence="3">AB hydrolase-1 domain-containing protein</fullName>
    </recommendedName>
</protein>
<organism evidence="1 2">
    <name type="scientific">Marasmiellus scandens</name>
    <dbReference type="NCBI Taxonomy" id="2682957"/>
    <lineage>
        <taxon>Eukaryota</taxon>
        <taxon>Fungi</taxon>
        <taxon>Dikarya</taxon>
        <taxon>Basidiomycota</taxon>
        <taxon>Agaricomycotina</taxon>
        <taxon>Agaricomycetes</taxon>
        <taxon>Agaricomycetidae</taxon>
        <taxon>Agaricales</taxon>
        <taxon>Marasmiineae</taxon>
        <taxon>Omphalotaceae</taxon>
        <taxon>Marasmiellus</taxon>
    </lineage>
</organism>
<proteinExistence type="predicted"/>
<dbReference type="Proteomes" id="UP001498398">
    <property type="component" value="Unassembled WGS sequence"/>
</dbReference>
<dbReference type="InterPro" id="IPR029058">
    <property type="entry name" value="AB_hydrolase_fold"/>
</dbReference>
<reference evidence="1 2" key="1">
    <citation type="submission" date="2024-01" db="EMBL/GenBank/DDBJ databases">
        <title>A draft genome for the cacao thread blight pathogen Marasmiellus scandens.</title>
        <authorList>
            <person name="Baruah I.K."/>
            <person name="Leung J."/>
            <person name="Bukari Y."/>
            <person name="Amoako-Attah I."/>
            <person name="Meinhardt L.W."/>
            <person name="Bailey B.A."/>
            <person name="Cohen S.P."/>
        </authorList>
    </citation>
    <scope>NUCLEOTIDE SEQUENCE [LARGE SCALE GENOMIC DNA]</scope>
    <source>
        <strain evidence="1 2">GH-19</strain>
    </source>
</reference>
<gene>
    <name evidence="1" type="ORF">VKT23_015472</name>
</gene>
<comment type="caution">
    <text evidence="1">The sequence shown here is derived from an EMBL/GenBank/DDBJ whole genome shotgun (WGS) entry which is preliminary data.</text>
</comment>
<dbReference type="SUPFAM" id="SSF53474">
    <property type="entry name" value="alpha/beta-Hydrolases"/>
    <property type="match status" value="1"/>
</dbReference>
<dbReference type="Gene3D" id="3.40.50.1820">
    <property type="entry name" value="alpha/beta hydrolase"/>
    <property type="match status" value="1"/>
</dbReference>
<sequence>MYSAQTFTFTGGIEIFFTDSGAPPSTDYTTLLIFHGHAFTGDVFHGLHDHVRGQNLRAVIWNRREYPGSTKYTDSEADDLTNGRKIFLDQTAALIADFLVQFIEKEGIPEISPDHKHGGVAILGWSLGTPTALSLFSNPSAFPSKQYALLRRYVKNLIIYDAPALSFGYDDLPPVPNLYTPFTHPDNKSAEEVYNHFALWTTSFFHHDLSKGIYGLDTRKYTEQNMFQVWPTEQKEKIFCPSAAIRVDNRM</sequence>
<dbReference type="EMBL" id="JBANRG010000052">
    <property type="protein sequence ID" value="KAK7444074.1"/>
    <property type="molecule type" value="Genomic_DNA"/>
</dbReference>
<accession>A0ABR1J089</accession>
<keyword evidence="2" id="KW-1185">Reference proteome</keyword>
<evidence type="ECO:0000313" key="2">
    <source>
        <dbReference type="Proteomes" id="UP001498398"/>
    </source>
</evidence>